<accession>A0A9W6GJB8</accession>
<evidence type="ECO:0000313" key="7">
    <source>
        <dbReference type="Proteomes" id="UP001144471"/>
    </source>
</evidence>
<comment type="caution">
    <text evidence="6">The sequence shown here is derived from an EMBL/GenBank/DDBJ whole genome shotgun (WGS) entry which is preliminary data.</text>
</comment>
<keyword evidence="4" id="KW-0413">Isomerase</keyword>
<name>A0A9W6GJB8_9FUSO</name>
<dbReference type="PANTHER" id="PTHR43588:SF1">
    <property type="entry name" value="COBALT-PRECORRIN-8 METHYLMUTASE"/>
    <property type="match status" value="1"/>
</dbReference>
<dbReference type="GO" id="GO:0016993">
    <property type="term" value="F:precorrin-8X methylmutase activity"/>
    <property type="evidence" value="ECO:0007669"/>
    <property type="project" value="InterPro"/>
</dbReference>
<evidence type="ECO:0000256" key="2">
    <source>
        <dbReference type="ARBA" id="ARBA00009774"/>
    </source>
</evidence>
<evidence type="ECO:0000256" key="3">
    <source>
        <dbReference type="ARBA" id="ARBA00022573"/>
    </source>
</evidence>
<dbReference type="PANTHER" id="PTHR43588">
    <property type="entry name" value="COBALT-PRECORRIN-8 METHYLMUTASE"/>
    <property type="match status" value="1"/>
</dbReference>
<reference evidence="6" key="1">
    <citation type="submission" date="2022-12" db="EMBL/GenBank/DDBJ databases">
        <title>Reference genome sequencing for broad-spectrum identification of bacterial and archaeal isolates by mass spectrometry.</title>
        <authorList>
            <person name="Sekiguchi Y."/>
            <person name="Tourlousse D.M."/>
        </authorList>
    </citation>
    <scope>NUCLEOTIDE SEQUENCE</scope>
    <source>
        <strain evidence="6">10succ1</strain>
    </source>
</reference>
<dbReference type="GO" id="GO:0009236">
    <property type="term" value="P:cobalamin biosynthetic process"/>
    <property type="evidence" value="ECO:0007669"/>
    <property type="project" value="UniProtKB-KW"/>
</dbReference>
<proteinExistence type="inferred from homology"/>
<dbReference type="SUPFAM" id="SSF63965">
    <property type="entry name" value="Precorrin-8X methylmutase CbiC/CobH"/>
    <property type="match status" value="1"/>
</dbReference>
<dbReference type="Pfam" id="PF02570">
    <property type="entry name" value="CbiC"/>
    <property type="match status" value="1"/>
</dbReference>
<evidence type="ECO:0000313" key="6">
    <source>
        <dbReference type="EMBL" id="GLI54896.1"/>
    </source>
</evidence>
<protein>
    <submittedName>
        <fullName evidence="6">Precorrin-8X methylmutase</fullName>
    </submittedName>
</protein>
<dbReference type="InterPro" id="IPR003722">
    <property type="entry name" value="Cbl_synth_CobH/CbiC"/>
</dbReference>
<dbReference type="Gene3D" id="3.40.50.10230">
    <property type="entry name" value="Cobalamin biosynthesis CobH/CbiC, precorrin-8X methylmutase"/>
    <property type="match status" value="1"/>
</dbReference>
<evidence type="ECO:0000259" key="5">
    <source>
        <dbReference type="Pfam" id="PF02570"/>
    </source>
</evidence>
<comment type="pathway">
    <text evidence="1">Cofactor biosynthesis; adenosylcobalamin biosynthesis.</text>
</comment>
<gene>
    <name evidence="6" type="ORF">PM10SUCC1_04110</name>
</gene>
<keyword evidence="7" id="KW-1185">Reference proteome</keyword>
<sequence length="215" mass="23833">MSYIKVPMDIEKRSFEIIEAEMGEAKNRFKDYEMPIVKRAIHTTADFNYGDIIEFSESFMEEAREAILGGCKIYCDTKMIVNGLSKKNLERFGCEAYSLVSDPEVAAEAKERGVTRSIVGMERAAKDPSTKIFLIGNAPTALFTLLEMIDRGEAVNPKLIVGVPVGFVGAAESKEELAKRGELPYILTAGRKGGSTVAVSMLHGILYQLFDRKDF</sequence>
<dbReference type="RefSeq" id="WP_281833035.1">
    <property type="nucleotide sequence ID" value="NZ_BSDY01000002.1"/>
</dbReference>
<evidence type="ECO:0000256" key="4">
    <source>
        <dbReference type="ARBA" id="ARBA00023235"/>
    </source>
</evidence>
<keyword evidence="3" id="KW-0169">Cobalamin biosynthesis</keyword>
<comment type="similarity">
    <text evidence="2">Belongs to the CobH/CbiC family.</text>
</comment>
<dbReference type="Proteomes" id="UP001144471">
    <property type="component" value="Unassembled WGS sequence"/>
</dbReference>
<dbReference type="AlphaFoldDB" id="A0A9W6GJB8"/>
<dbReference type="InterPro" id="IPR036588">
    <property type="entry name" value="CobH/CbiC_sf"/>
</dbReference>
<organism evidence="6 7">
    <name type="scientific">Propionigenium maris DSM 9537</name>
    <dbReference type="NCBI Taxonomy" id="1123000"/>
    <lineage>
        <taxon>Bacteria</taxon>
        <taxon>Fusobacteriati</taxon>
        <taxon>Fusobacteriota</taxon>
        <taxon>Fusobacteriia</taxon>
        <taxon>Fusobacteriales</taxon>
        <taxon>Fusobacteriaceae</taxon>
        <taxon>Propionigenium</taxon>
    </lineage>
</organism>
<feature type="domain" description="Cobalamin biosynthesis precorrin-8X methylmutase CobH/CbiC" evidence="5">
    <location>
        <begin position="9"/>
        <end position="207"/>
    </location>
</feature>
<evidence type="ECO:0000256" key="1">
    <source>
        <dbReference type="ARBA" id="ARBA00004953"/>
    </source>
</evidence>
<dbReference type="EMBL" id="BSDY01000002">
    <property type="protein sequence ID" value="GLI54896.1"/>
    <property type="molecule type" value="Genomic_DNA"/>
</dbReference>